<gene>
    <name evidence="2" type="ORF">DL762_008725</name>
</gene>
<evidence type="ECO:0000313" key="2">
    <source>
        <dbReference type="EMBL" id="RYO78360.1"/>
    </source>
</evidence>
<comment type="caution">
    <text evidence="2">The sequence shown here is derived from an EMBL/GenBank/DDBJ whole genome shotgun (WGS) entry which is preliminary data.</text>
</comment>
<name>A0ABY0GZL2_9PEZI</name>
<evidence type="ECO:0000256" key="1">
    <source>
        <dbReference type="SAM" id="MobiDB-lite"/>
    </source>
</evidence>
<feature type="region of interest" description="Disordered" evidence="1">
    <location>
        <begin position="234"/>
        <end position="254"/>
    </location>
</feature>
<feature type="region of interest" description="Disordered" evidence="1">
    <location>
        <begin position="613"/>
        <end position="643"/>
    </location>
</feature>
<proteinExistence type="predicted"/>
<sequence length="668" mass="73588">MDHHRLPRRSVSHGTLRGSYAYHERPGTVSSHARPLHKPLRSVNENSVLLPSPGALESMLRTTTETGDIGTFSIKPAMSPKRRGTFIDIGQPQAPPRRSVDGAYGRYSCGRVPGPCDTAPESLSVYTSDGQRALGSTLWPTATEDFGLRSFSMTTCGSRYMPHYGSTTTLQSQASGGHLQRPRSPFPYPTRLKRPGVRPASPALTGAGHVDYSRMVEIDRTSLSRLALNRGQRDSTFFDDDSQQADGDDAEDTTGILLDSDVDVEADASASGPEQQRLRNRTSSTRPQNNVVDLDRAGRPGRSFKQSNIDLLPSQPGRDSMDTFNPRLDMESKELPIYNYTRYRPNATLKANRNAPERQVQVQDSGTSSIRSEQGVILRDGCQESLLDKIESEARREARLGVVRDLAAGPQSPDGRRSISEPVPYSSKRWDRHRYGRRFNTANVFHSNGLIHSSSPKQADTHTHSDKATASLLLDQATKSDIISPEKLRINHGKKGLTPDSATKAQEIQNHKQQFCCHKNSNAAALEIGTSGLPRDVNEGFPRITLTCSTTKIVSPKPISPARQLRLKNSIPQLMKALPPLPGDLGYTAPPTPPATGDEDEFAEILSPFNFPRPFSFDRRQKPGAVKTNPRLHTDHAPSSAKDIPKLRLKMRLAENPTPEIEVKDSPQ</sequence>
<feature type="compositionally biased region" description="Acidic residues" evidence="1">
    <location>
        <begin position="237"/>
        <end position="252"/>
    </location>
</feature>
<feature type="compositionally biased region" description="Polar residues" evidence="1">
    <location>
        <begin position="281"/>
        <end position="291"/>
    </location>
</feature>
<feature type="region of interest" description="Disordered" evidence="1">
    <location>
        <begin position="404"/>
        <end position="424"/>
    </location>
</feature>
<feature type="region of interest" description="Disordered" evidence="1">
    <location>
        <begin position="169"/>
        <end position="206"/>
    </location>
</feature>
<keyword evidence="3" id="KW-1185">Reference proteome</keyword>
<accession>A0ABY0GZL2</accession>
<organism evidence="2 3">
    <name type="scientific">Monosporascus cannonballus</name>
    <dbReference type="NCBI Taxonomy" id="155416"/>
    <lineage>
        <taxon>Eukaryota</taxon>
        <taxon>Fungi</taxon>
        <taxon>Dikarya</taxon>
        <taxon>Ascomycota</taxon>
        <taxon>Pezizomycotina</taxon>
        <taxon>Sordariomycetes</taxon>
        <taxon>Xylariomycetidae</taxon>
        <taxon>Xylariales</taxon>
        <taxon>Xylariales incertae sedis</taxon>
        <taxon>Monosporascus</taxon>
    </lineage>
</organism>
<dbReference type="Proteomes" id="UP000294003">
    <property type="component" value="Unassembled WGS sequence"/>
</dbReference>
<dbReference type="EMBL" id="QJNS01000388">
    <property type="protein sequence ID" value="RYO78360.1"/>
    <property type="molecule type" value="Genomic_DNA"/>
</dbReference>
<feature type="compositionally biased region" description="Basic residues" evidence="1">
    <location>
        <begin position="1"/>
        <end position="11"/>
    </location>
</feature>
<reference evidence="2 3" key="1">
    <citation type="submission" date="2018-06" db="EMBL/GenBank/DDBJ databases">
        <title>Complete Genomes of Monosporascus.</title>
        <authorList>
            <person name="Robinson A.J."/>
            <person name="Natvig D.O."/>
        </authorList>
    </citation>
    <scope>NUCLEOTIDE SEQUENCE [LARGE SCALE GENOMIC DNA]</scope>
    <source>
        <strain evidence="2 3">CBS 609.92</strain>
    </source>
</reference>
<protein>
    <submittedName>
        <fullName evidence="2">Uncharacterized protein</fullName>
    </submittedName>
</protein>
<feature type="region of interest" description="Disordered" evidence="1">
    <location>
        <begin position="1"/>
        <end position="33"/>
    </location>
</feature>
<feature type="region of interest" description="Disordered" evidence="1">
    <location>
        <begin position="266"/>
        <end position="326"/>
    </location>
</feature>
<evidence type="ECO:0000313" key="3">
    <source>
        <dbReference type="Proteomes" id="UP000294003"/>
    </source>
</evidence>